<protein>
    <submittedName>
        <fullName evidence="2">F-box domain-containing protein</fullName>
    </submittedName>
</protein>
<name>A0A914PZH7_9BILA</name>
<dbReference type="AlphaFoldDB" id="A0A914PZH7"/>
<dbReference type="Proteomes" id="UP000887578">
    <property type="component" value="Unplaced"/>
</dbReference>
<evidence type="ECO:0000313" key="2">
    <source>
        <dbReference type="WBParaSite" id="PDA_v2.g23807.t1"/>
    </source>
</evidence>
<accession>A0A914PZH7</accession>
<proteinExistence type="predicted"/>
<organism evidence="1 2">
    <name type="scientific">Panagrolaimus davidi</name>
    <dbReference type="NCBI Taxonomy" id="227884"/>
    <lineage>
        <taxon>Eukaryota</taxon>
        <taxon>Metazoa</taxon>
        <taxon>Ecdysozoa</taxon>
        <taxon>Nematoda</taxon>
        <taxon>Chromadorea</taxon>
        <taxon>Rhabditida</taxon>
        <taxon>Tylenchina</taxon>
        <taxon>Panagrolaimomorpha</taxon>
        <taxon>Panagrolaimoidea</taxon>
        <taxon>Panagrolaimidae</taxon>
        <taxon>Panagrolaimus</taxon>
    </lineage>
</organism>
<sequence length="173" mass="20426">MLKFNPNNCFIQDFSFPSPIIRYLMINTDPEILKKLHKTCKYFYSRLQINIVESMCLDNERLLIKDDPEPYDIRMYHHQLDKLPNNIWLTGHLLLGDNINLSDFFSKIDRCELREIYLSLDSKFTLNEWKILTNSGTVKEITIDMFIYSSRDSESKVPLEDILSCVLSAYSIK</sequence>
<dbReference type="WBParaSite" id="PDA_v2.g23807.t1">
    <property type="protein sequence ID" value="PDA_v2.g23807.t1"/>
    <property type="gene ID" value="PDA_v2.g23807"/>
</dbReference>
<reference evidence="2" key="1">
    <citation type="submission" date="2022-11" db="UniProtKB">
        <authorList>
            <consortium name="WormBaseParasite"/>
        </authorList>
    </citation>
    <scope>IDENTIFICATION</scope>
</reference>
<keyword evidence="1" id="KW-1185">Reference proteome</keyword>
<evidence type="ECO:0000313" key="1">
    <source>
        <dbReference type="Proteomes" id="UP000887578"/>
    </source>
</evidence>